<keyword evidence="4" id="KW-1185">Reference proteome</keyword>
<evidence type="ECO:0008006" key="5">
    <source>
        <dbReference type="Google" id="ProtNLM"/>
    </source>
</evidence>
<dbReference type="EMBL" id="QJTE01000001">
    <property type="protein sequence ID" value="PYE85846.1"/>
    <property type="molecule type" value="Genomic_DNA"/>
</dbReference>
<sequence>MTAQAAAPRPKPGRTRRWLMAVLGLEGALALVLFASDMRLALPRLGLPSSAPALTQPVAPGDQTRRYSPRQLERPASPGQPMPSTGPMPERLAFEREGTVLTLTGSIAPGDAQRLAEALERAEEAPQVVQLNSPGGSVTDALEIGRALREAGAETRMTEGAICLSACPYVFAAGTERRVAEGAMVGVHQHYFGESPAMPLFAAVSDIQRGQAEVMGYLIEMGVDPALMQPAMETPPDEIYLLLPEELERFRLVTPEAEEA</sequence>
<protein>
    <recommendedName>
        <fullName evidence="5">ATP-dependent protease ClpP protease subunit</fullName>
    </recommendedName>
</protein>
<evidence type="ECO:0000256" key="2">
    <source>
        <dbReference type="SAM" id="Phobius"/>
    </source>
</evidence>
<dbReference type="RefSeq" id="WP_110812861.1">
    <property type="nucleotide sequence ID" value="NZ_QJTE01000001.1"/>
</dbReference>
<dbReference type="SUPFAM" id="SSF52096">
    <property type="entry name" value="ClpP/crotonase"/>
    <property type="match status" value="1"/>
</dbReference>
<reference evidence="3 4" key="1">
    <citation type="submission" date="2018-06" db="EMBL/GenBank/DDBJ databases">
        <title>Genomic Encyclopedia of Type Strains, Phase III (KMG-III): the genomes of soil and plant-associated and newly described type strains.</title>
        <authorList>
            <person name="Whitman W."/>
        </authorList>
    </citation>
    <scope>NUCLEOTIDE SEQUENCE [LARGE SCALE GENOMIC DNA]</scope>
    <source>
        <strain evidence="3 4">CECT 9025</strain>
    </source>
</reference>
<evidence type="ECO:0000313" key="3">
    <source>
        <dbReference type="EMBL" id="PYE85846.1"/>
    </source>
</evidence>
<organism evidence="3 4">
    <name type="scientific">Pseudoroseicyclus aestuarii</name>
    <dbReference type="NCBI Taxonomy" id="1795041"/>
    <lineage>
        <taxon>Bacteria</taxon>
        <taxon>Pseudomonadati</taxon>
        <taxon>Pseudomonadota</taxon>
        <taxon>Alphaproteobacteria</taxon>
        <taxon>Rhodobacterales</taxon>
        <taxon>Paracoccaceae</taxon>
        <taxon>Pseudoroseicyclus</taxon>
    </lineage>
</organism>
<dbReference type="AlphaFoldDB" id="A0A318SZJ1"/>
<keyword evidence="2" id="KW-0472">Membrane</keyword>
<dbReference type="Gene3D" id="3.90.226.10">
    <property type="entry name" value="2-enoyl-CoA Hydratase, Chain A, domain 1"/>
    <property type="match status" value="1"/>
</dbReference>
<accession>A0A318SZJ1</accession>
<proteinExistence type="predicted"/>
<evidence type="ECO:0000256" key="1">
    <source>
        <dbReference type="SAM" id="MobiDB-lite"/>
    </source>
</evidence>
<feature type="region of interest" description="Disordered" evidence="1">
    <location>
        <begin position="47"/>
        <end position="90"/>
    </location>
</feature>
<keyword evidence="2" id="KW-0812">Transmembrane</keyword>
<feature type="transmembrane region" description="Helical" evidence="2">
    <location>
        <begin position="18"/>
        <end position="35"/>
    </location>
</feature>
<dbReference type="Proteomes" id="UP000248311">
    <property type="component" value="Unassembled WGS sequence"/>
</dbReference>
<keyword evidence="2" id="KW-1133">Transmembrane helix</keyword>
<evidence type="ECO:0000313" key="4">
    <source>
        <dbReference type="Proteomes" id="UP000248311"/>
    </source>
</evidence>
<dbReference type="InterPro" id="IPR029045">
    <property type="entry name" value="ClpP/crotonase-like_dom_sf"/>
</dbReference>
<gene>
    <name evidence="3" type="ORF">DFP88_101519</name>
</gene>
<name>A0A318SZJ1_9RHOB</name>
<dbReference type="OrthoDB" id="5936191at2"/>
<comment type="caution">
    <text evidence="3">The sequence shown here is derived from an EMBL/GenBank/DDBJ whole genome shotgun (WGS) entry which is preliminary data.</text>
</comment>